<evidence type="ECO:0000313" key="2">
    <source>
        <dbReference type="Proteomes" id="UP000199064"/>
    </source>
</evidence>
<evidence type="ECO:0008006" key="3">
    <source>
        <dbReference type="Google" id="ProtNLM"/>
    </source>
</evidence>
<evidence type="ECO:0000313" key="1">
    <source>
        <dbReference type="EMBL" id="SEB41412.1"/>
    </source>
</evidence>
<dbReference type="RefSeq" id="WP_090327160.1">
    <property type="nucleotide sequence ID" value="NZ_FNSL01000001.1"/>
</dbReference>
<accession>A0A1H4J763</accession>
<dbReference type="InterPro" id="IPR025638">
    <property type="entry name" value="DUF4336"/>
</dbReference>
<dbReference type="SUPFAM" id="SSF56281">
    <property type="entry name" value="Metallo-hydrolase/oxidoreductase"/>
    <property type="match status" value="1"/>
</dbReference>
<protein>
    <recommendedName>
        <fullName evidence="3">DUF4336 domain-containing protein</fullName>
    </recommendedName>
</protein>
<keyword evidence="2" id="KW-1185">Reference proteome</keyword>
<dbReference type="EMBL" id="FNSL01000001">
    <property type="protein sequence ID" value="SEB41412.1"/>
    <property type="molecule type" value="Genomic_DNA"/>
</dbReference>
<dbReference type="PANTHER" id="PTHR33835">
    <property type="entry name" value="YALI0C07656P"/>
    <property type="match status" value="1"/>
</dbReference>
<organism evidence="1 2">
    <name type="scientific">Nitratireductor aquibiodomus</name>
    <dbReference type="NCBI Taxonomy" id="204799"/>
    <lineage>
        <taxon>Bacteria</taxon>
        <taxon>Pseudomonadati</taxon>
        <taxon>Pseudomonadota</taxon>
        <taxon>Alphaproteobacteria</taxon>
        <taxon>Hyphomicrobiales</taxon>
        <taxon>Phyllobacteriaceae</taxon>
        <taxon>Nitratireductor</taxon>
    </lineage>
</organism>
<sequence length="250" mass="28425">MGAPRETATYPPLNTLKPVAEGVWIVDGPTIPFGPPGLKMPFPTRMTVFRLNGGGLFVHSPTHMTEDLRAGMDALGPVRYIVAPNRIHYWWVPFWRAAYPEAGIWMAPRIREQAGGHIDFPTREITGDIGYPWDAEIRTLPISGSFMTEVEFFHIGSRTLVLTDFIENFETQKLNWWRRIMARLGGVLAPHGSMPRDMRLTFAKQRPALKQAVETMIGWAPERVIIAHGRWFERDGTTALKRSFDWLLDG</sequence>
<dbReference type="Pfam" id="PF14234">
    <property type="entry name" value="DUF4336"/>
    <property type="match status" value="1"/>
</dbReference>
<dbReference type="InterPro" id="IPR036866">
    <property type="entry name" value="RibonucZ/Hydroxyglut_hydro"/>
</dbReference>
<dbReference type="AlphaFoldDB" id="A0A1H4J763"/>
<dbReference type="PANTHER" id="PTHR33835:SF1">
    <property type="entry name" value="METALLO-BETA-LACTAMASE DOMAIN-CONTAINING PROTEIN"/>
    <property type="match status" value="1"/>
</dbReference>
<gene>
    <name evidence="1" type="ORF">SAMN05216452_1014</name>
</gene>
<dbReference type="Proteomes" id="UP000199064">
    <property type="component" value="Unassembled WGS sequence"/>
</dbReference>
<name>A0A1H4J763_9HYPH</name>
<reference evidence="2" key="1">
    <citation type="submission" date="2016-10" db="EMBL/GenBank/DDBJ databases">
        <authorList>
            <person name="Varghese N."/>
            <person name="Submissions S."/>
        </authorList>
    </citation>
    <scope>NUCLEOTIDE SEQUENCE [LARGE SCALE GENOMIC DNA]</scope>
    <source>
        <strain evidence="2">ES.061</strain>
    </source>
</reference>
<proteinExistence type="predicted"/>